<dbReference type="SUPFAM" id="SSF90229">
    <property type="entry name" value="CCCH zinc finger"/>
    <property type="match status" value="1"/>
</dbReference>
<dbReference type="PANTHER" id="PTHR45904">
    <property type="entry name" value="TRNA (URACIL-5-)-METHYLTRANSFERASE"/>
    <property type="match status" value="1"/>
</dbReference>
<dbReference type="SUPFAM" id="SSF54928">
    <property type="entry name" value="RNA-binding domain, RBD"/>
    <property type="match status" value="1"/>
</dbReference>
<dbReference type="Pfam" id="PF00076">
    <property type="entry name" value="RRM_1"/>
    <property type="match status" value="1"/>
</dbReference>
<feature type="region of interest" description="Disordered" evidence="10">
    <location>
        <begin position="249"/>
        <end position="272"/>
    </location>
</feature>
<dbReference type="Pfam" id="PF00642">
    <property type="entry name" value="zf-CCCH"/>
    <property type="match status" value="1"/>
</dbReference>
<keyword evidence="5 7" id="KW-0863">Zinc-finger</keyword>
<feature type="compositionally biased region" description="Polar residues" evidence="10">
    <location>
        <begin position="263"/>
        <end position="272"/>
    </location>
</feature>
<comment type="caution">
    <text evidence="8">Lacks conserved residue(s) required for the propagation of feature annotation.</text>
</comment>
<feature type="compositionally biased region" description="Polar residues" evidence="10">
    <location>
        <begin position="1"/>
        <end position="15"/>
    </location>
</feature>
<keyword evidence="2 8" id="KW-0808">Transferase</keyword>
<dbReference type="InterPro" id="IPR000504">
    <property type="entry name" value="RRM_dom"/>
</dbReference>
<dbReference type="EMBL" id="VOIH02000002">
    <property type="protein sequence ID" value="KAF3455008.1"/>
    <property type="molecule type" value="Genomic_DNA"/>
</dbReference>
<dbReference type="SMART" id="SM00356">
    <property type="entry name" value="ZnF_C3H1"/>
    <property type="match status" value="1"/>
</dbReference>
<keyword evidence="4 7" id="KW-0479">Metal-binding</keyword>
<evidence type="ECO:0000313" key="12">
    <source>
        <dbReference type="EMBL" id="KAF3455008.1"/>
    </source>
</evidence>
<dbReference type="InterPro" id="IPR012677">
    <property type="entry name" value="Nucleotide-bd_a/b_plait_sf"/>
</dbReference>
<feature type="domain" description="C3H1-type" evidence="11">
    <location>
        <begin position="78"/>
        <end position="107"/>
    </location>
</feature>
<feature type="active site" evidence="9">
    <location>
        <position position="775"/>
    </location>
</feature>
<keyword evidence="6 7" id="KW-0862">Zinc</keyword>
<evidence type="ECO:0000256" key="7">
    <source>
        <dbReference type="PROSITE-ProRule" id="PRU00723"/>
    </source>
</evidence>
<dbReference type="Pfam" id="PF05958">
    <property type="entry name" value="tRNA_U5-meth_tr"/>
    <property type="match status" value="1"/>
</dbReference>
<dbReference type="InterPro" id="IPR000571">
    <property type="entry name" value="Znf_CCCH"/>
</dbReference>
<dbReference type="GO" id="GO:0003723">
    <property type="term" value="F:RNA binding"/>
    <property type="evidence" value="ECO:0007669"/>
    <property type="project" value="InterPro"/>
</dbReference>
<sequence>MAASPSNEPIPTETLNPAIPDPQQPSIPGPVNGHDSTNEPPPDLNHRLSDPPSTDDTTSGEKRKREDDPAADQSTHPLWKTSLCSFFRRHSGSCSHGSGCRYAHSEEELRLRPDNTWDPTSERAKKAIKLSEEGDKAEVSGEVMMTEVMVGEEDGSEAGLSKCLGIPFRSVKKKKGMTVGFVSFESMEQLQTAMEELEGKSIGNKNIKLADVIPRSFDKKTNSTMSLHQNTQKTDESVLAGENADVPVSSNGNEDGDINEGNSTVNGLASSGRSARDVVTPLAHMPYADQLEHKRNSIMQILKKLTRNARKACPSGVSLPEWILNSRERGGLPCNLEGILGSPLVNGYRNKCEFSVGYSLQGKITVGFMLGNFREGVTAVEEPVDCPNVSGIACKYSSVFQEFLQNSGLPVWNRFKNTGFWRQLTVREGRRPEKATDAENCEANIAEVLLMVQVSTVGFDDALITSEFEKLAQAFAEGSAKNFPSLPLTALVVQDHLGISNVAPADAPLRSLTIPKTVCGPELEANYSVVEARIHDYISNLRFCISPTAFFQVNTLAAEKLYTLAGYWAGLSSDTLLFDVCCGTGTIGLTLARHVGMVVGIEMNASAVSDAQRNAEINGIKNCRFVCGKAEDVMGSLLKEYMSMSQKQDEIQNLSESSDKVISTTEEKDFPINIVQDPEGNSSHSVGNLPEPEESSSNELENGKTASECLESNMRELGSQLQSRCTSESGNLNPKMQCFKNIVAIVDPPRGGLHPTVIKALRTHPCLQRLVYISCNPESLVANAIELCTPSAEKNEKGNKGNRGWRNMSSAGLARQRVKSMPVSEPFRPVKAMAVDLFPHTSHCEMVMLLER</sequence>
<evidence type="ECO:0000256" key="2">
    <source>
        <dbReference type="ARBA" id="ARBA00022679"/>
    </source>
</evidence>
<keyword evidence="13" id="KW-1185">Reference proteome</keyword>
<evidence type="ECO:0000313" key="13">
    <source>
        <dbReference type="Proteomes" id="UP000796880"/>
    </source>
</evidence>
<gene>
    <name evidence="12" type="ORF">FNV43_RR05456</name>
</gene>
<evidence type="ECO:0000256" key="8">
    <source>
        <dbReference type="PROSITE-ProRule" id="PRU01024"/>
    </source>
</evidence>
<dbReference type="InterPro" id="IPR010280">
    <property type="entry name" value="U5_MeTrfase_fam"/>
</dbReference>
<evidence type="ECO:0000256" key="1">
    <source>
        <dbReference type="ARBA" id="ARBA00022603"/>
    </source>
</evidence>
<dbReference type="Proteomes" id="UP000796880">
    <property type="component" value="Unassembled WGS sequence"/>
</dbReference>
<dbReference type="PROSITE" id="PS51687">
    <property type="entry name" value="SAM_MT_RNA_M5U"/>
    <property type="match status" value="1"/>
</dbReference>
<feature type="compositionally biased region" description="Basic and acidic residues" evidence="10">
    <location>
        <begin position="59"/>
        <end position="68"/>
    </location>
</feature>
<dbReference type="PROSITE" id="PS01230">
    <property type="entry name" value="TRMA_1"/>
    <property type="match status" value="1"/>
</dbReference>
<feature type="active site" description="Nucleophile" evidence="8">
    <location>
        <position position="775"/>
    </location>
</feature>
<dbReference type="Gene3D" id="3.30.70.330">
    <property type="match status" value="1"/>
</dbReference>
<dbReference type="GO" id="GO:0006396">
    <property type="term" value="P:RNA processing"/>
    <property type="evidence" value="ECO:0007669"/>
    <property type="project" value="InterPro"/>
</dbReference>
<proteinExistence type="inferred from homology"/>
<feature type="region of interest" description="Disordered" evidence="10">
    <location>
        <begin position="1"/>
        <end position="76"/>
    </location>
</feature>
<comment type="caution">
    <text evidence="12">The sequence shown here is derived from an EMBL/GenBank/DDBJ whole genome shotgun (WGS) entry which is preliminary data.</text>
</comment>
<evidence type="ECO:0000259" key="11">
    <source>
        <dbReference type="PROSITE" id="PS50103"/>
    </source>
</evidence>
<dbReference type="InterPro" id="IPR036855">
    <property type="entry name" value="Znf_CCCH_sf"/>
</dbReference>
<feature type="region of interest" description="Disordered" evidence="10">
    <location>
        <begin position="666"/>
        <end position="704"/>
    </location>
</feature>
<feature type="binding site" evidence="8">
    <location>
        <position position="602"/>
    </location>
    <ligand>
        <name>S-adenosyl-L-methionine</name>
        <dbReference type="ChEBI" id="CHEBI:59789"/>
    </ligand>
</feature>
<dbReference type="CDD" id="cd02440">
    <property type="entry name" value="AdoMet_MTases"/>
    <property type="match status" value="1"/>
</dbReference>
<evidence type="ECO:0000256" key="10">
    <source>
        <dbReference type="SAM" id="MobiDB-lite"/>
    </source>
</evidence>
<dbReference type="Pfam" id="PF13847">
    <property type="entry name" value="Methyltransf_31"/>
    <property type="match status" value="1"/>
</dbReference>
<evidence type="ECO:0000256" key="3">
    <source>
        <dbReference type="ARBA" id="ARBA00022691"/>
    </source>
</evidence>
<dbReference type="Gene3D" id="2.40.50.1070">
    <property type="match status" value="1"/>
</dbReference>
<feature type="compositionally biased region" description="Pro residues" evidence="10">
    <location>
        <begin position="19"/>
        <end position="28"/>
    </location>
</feature>
<evidence type="ECO:0000256" key="5">
    <source>
        <dbReference type="ARBA" id="ARBA00022771"/>
    </source>
</evidence>
<evidence type="ECO:0000256" key="4">
    <source>
        <dbReference type="ARBA" id="ARBA00022723"/>
    </source>
</evidence>
<dbReference type="InterPro" id="IPR029063">
    <property type="entry name" value="SAM-dependent_MTases_sf"/>
</dbReference>
<dbReference type="Gene3D" id="3.40.50.150">
    <property type="entry name" value="Vaccinia Virus protein VP39"/>
    <property type="match status" value="2"/>
</dbReference>
<feature type="zinc finger region" description="C3H1-type" evidence="7">
    <location>
        <begin position="78"/>
        <end position="107"/>
    </location>
</feature>
<evidence type="ECO:0000256" key="6">
    <source>
        <dbReference type="ARBA" id="ARBA00022833"/>
    </source>
</evidence>
<keyword evidence="1 8" id="KW-0489">Methyltransferase</keyword>
<dbReference type="InterPro" id="IPR035979">
    <property type="entry name" value="RBD_domain_sf"/>
</dbReference>
<protein>
    <recommendedName>
        <fullName evidence="11">C3H1-type domain-containing protein</fullName>
    </recommendedName>
</protein>
<dbReference type="PROSITE" id="PS50103">
    <property type="entry name" value="ZF_C3H1"/>
    <property type="match status" value="1"/>
</dbReference>
<dbReference type="InterPro" id="IPR045850">
    <property type="entry name" value="TRM2_met"/>
</dbReference>
<feature type="region of interest" description="Disordered" evidence="10">
    <location>
        <begin position="792"/>
        <end position="817"/>
    </location>
</feature>
<dbReference type="Gene3D" id="4.10.1000.10">
    <property type="entry name" value="Zinc finger, CCCH-type"/>
    <property type="match status" value="1"/>
</dbReference>
<keyword evidence="3 8" id="KW-0949">S-adenosyl-L-methionine</keyword>
<dbReference type="GO" id="GO:0032259">
    <property type="term" value="P:methylation"/>
    <property type="evidence" value="ECO:0007669"/>
    <property type="project" value="UniProtKB-KW"/>
</dbReference>
<feature type="binding site" evidence="8">
    <location>
        <position position="747"/>
    </location>
    <ligand>
        <name>S-adenosyl-L-methionine</name>
        <dbReference type="ChEBI" id="CHEBI:59789"/>
    </ligand>
</feature>
<dbReference type="InterPro" id="IPR030390">
    <property type="entry name" value="MeTrfase_TrmA_AS"/>
</dbReference>
<dbReference type="SUPFAM" id="SSF53335">
    <property type="entry name" value="S-adenosyl-L-methionine-dependent methyltransferases"/>
    <property type="match status" value="1"/>
</dbReference>
<dbReference type="AlphaFoldDB" id="A0A8K0HP06"/>
<organism evidence="12 13">
    <name type="scientific">Rhamnella rubrinervis</name>
    <dbReference type="NCBI Taxonomy" id="2594499"/>
    <lineage>
        <taxon>Eukaryota</taxon>
        <taxon>Viridiplantae</taxon>
        <taxon>Streptophyta</taxon>
        <taxon>Embryophyta</taxon>
        <taxon>Tracheophyta</taxon>
        <taxon>Spermatophyta</taxon>
        <taxon>Magnoliopsida</taxon>
        <taxon>eudicotyledons</taxon>
        <taxon>Gunneridae</taxon>
        <taxon>Pentapetalae</taxon>
        <taxon>rosids</taxon>
        <taxon>fabids</taxon>
        <taxon>Rosales</taxon>
        <taxon>Rhamnaceae</taxon>
        <taxon>rhamnoid group</taxon>
        <taxon>Rhamneae</taxon>
        <taxon>Rhamnella</taxon>
    </lineage>
</organism>
<feature type="binding site" evidence="8">
    <location>
        <position position="552"/>
    </location>
    <ligand>
        <name>S-adenosyl-L-methionine</name>
        <dbReference type="ChEBI" id="CHEBI:59789"/>
    </ligand>
</feature>
<comment type="similarity">
    <text evidence="8">Belongs to the class I-like SAM-binding methyltransferase superfamily. RNA M5U methyltransferase family.</text>
</comment>
<dbReference type="OrthoDB" id="10250660at2759"/>
<evidence type="ECO:0000256" key="9">
    <source>
        <dbReference type="PROSITE-ProRule" id="PRU10015"/>
    </source>
</evidence>
<name>A0A8K0HP06_9ROSA</name>
<dbReference type="GO" id="GO:0008173">
    <property type="term" value="F:RNA methyltransferase activity"/>
    <property type="evidence" value="ECO:0007669"/>
    <property type="project" value="InterPro"/>
</dbReference>
<dbReference type="GO" id="GO:0008270">
    <property type="term" value="F:zinc ion binding"/>
    <property type="evidence" value="ECO:0007669"/>
    <property type="project" value="UniProtKB-KW"/>
</dbReference>
<dbReference type="PANTHER" id="PTHR45904:SF2">
    <property type="entry name" value="TRNA (URACIL-5-)-METHYLTRANSFERASE HOMOLOG A"/>
    <property type="match status" value="1"/>
</dbReference>
<accession>A0A8K0HP06</accession>
<reference evidence="12" key="1">
    <citation type="submission" date="2020-03" db="EMBL/GenBank/DDBJ databases">
        <title>A high-quality chromosome-level genome assembly of a woody plant with both climbing and erect habits, Rhamnella rubrinervis.</title>
        <authorList>
            <person name="Lu Z."/>
            <person name="Yang Y."/>
            <person name="Zhu X."/>
            <person name="Sun Y."/>
        </authorList>
    </citation>
    <scope>NUCLEOTIDE SEQUENCE</scope>
    <source>
        <strain evidence="12">BYM</strain>
        <tissue evidence="12">Leaf</tissue>
    </source>
</reference>
<dbReference type="InterPro" id="IPR025714">
    <property type="entry name" value="Methyltranfer_dom"/>
</dbReference>